<dbReference type="InterPro" id="IPR007627">
    <property type="entry name" value="RNA_pol_sigma70_r2"/>
</dbReference>
<proteinExistence type="inferred from homology"/>
<dbReference type="GO" id="GO:0003677">
    <property type="term" value="F:DNA binding"/>
    <property type="evidence" value="ECO:0007669"/>
    <property type="project" value="UniProtKB-KW"/>
</dbReference>
<protein>
    <recommendedName>
        <fullName evidence="6">RNA polymerase sigma factor</fullName>
    </recommendedName>
</protein>
<evidence type="ECO:0000256" key="3">
    <source>
        <dbReference type="ARBA" id="ARBA00023082"/>
    </source>
</evidence>
<reference evidence="9" key="1">
    <citation type="submission" date="2022-04" db="EMBL/GenBank/DDBJ databases">
        <title>Flavobacterium pygoscelis sp. nov. isolated from Chinstrap chick (Pygoscelis antarcticus).</title>
        <authorList>
            <person name="Irgang R."/>
            <person name="Poblete-Morales M."/>
            <person name="Avendano-Herrera R."/>
        </authorList>
    </citation>
    <scope>NUCLEOTIDE SEQUENCE</scope>
    <source>
        <strain evidence="9">I-SCBP12n</strain>
    </source>
</reference>
<keyword evidence="5 6" id="KW-0804">Transcription</keyword>
<dbReference type="PANTHER" id="PTHR43133:SF8">
    <property type="entry name" value="RNA POLYMERASE SIGMA FACTOR HI_1459-RELATED"/>
    <property type="match status" value="1"/>
</dbReference>
<dbReference type="AlphaFoldDB" id="A0A9X1XPM7"/>
<evidence type="ECO:0000256" key="6">
    <source>
        <dbReference type="RuleBase" id="RU000716"/>
    </source>
</evidence>
<accession>A0A9X1XPM7</accession>
<keyword evidence="3 6" id="KW-0731">Sigma factor</keyword>
<keyword evidence="4 6" id="KW-0238">DNA-binding</keyword>
<gene>
    <name evidence="9" type="ORF">MW871_03920</name>
</gene>
<dbReference type="InterPro" id="IPR000838">
    <property type="entry name" value="RNA_pol_sigma70_ECF_CS"/>
</dbReference>
<dbReference type="RefSeq" id="WP_248427630.1">
    <property type="nucleotide sequence ID" value="NZ_JALNUB010000002.1"/>
</dbReference>
<dbReference type="SUPFAM" id="SSF88946">
    <property type="entry name" value="Sigma2 domain of RNA polymerase sigma factors"/>
    <property type="match status" value="1"/>
</dbReference>
<dbReference type="Gene3D" id="1.10.10.10">
    <property type="entry name" value="Winged helix-like DNA-binding domain superfamily/Winged helix DNA-binding domain"/>
    <property type="match status" value="1"/>
</dbReference>
<dbReference type="InterPro" id="IPR013249">
    <property type="entry name" value="RNA_pol_sigma70_r4_t2"/>
</dbReference>
<evidence type="ECO:0000256" key="1">
    <source>
        <dbReference type="ARBA" id="ARBA00010641"/>
    </source>
</evidence>
<evidence type="ECO:0000256" key="2">
    <source>
        <dbReference type="ARBA" id="ARBA00023015"/>
    </source>
</evidence>
<evidence type="ECO:0000256" key="4">
    <source>
        <dbReference type="ARBA" id="ARBA00023125"/>
    </source>
</evidence>
<keyword evidence="10" id="KW-1185">Reference proteome</keyword>
<feature type="domain" description="RNA polymerase sigma-70 region 2" evidence="7">
    <location>
        <begin position="7"/>
        <end position="73"/>
    </location>
</feature>
<dbReference type="GO" id="GO:0006352">
    <property type="term" value="P:DNA-templated transcription initiation"/>
    <property type="evidence" value="ECO:0007669"/>
    <property type="project" value="InterPro"/>
</dbReference>
<dbReference type="InterPro" id="IPR013324">
    <property type="entry name" value="RNA_pol_sigma_r3/r4-like"/>
</dbReference>
<evidence type="ECO:0000256" key="5">
    <source>
        <dbReference type="ARBA" id="ARBA00023163"/>
    </source>
</evidence>
<evidence type="ECO:0000313" key="10">
    <source>
        <dbReference type="Proteomes" id="UP001139260"/>
    </source>
</evidence>
<dbReference type="InterPro" id="IPR013325">
    <property type="entry name" value="RNA_pol_sigma_r2"/>
</dbReference>
<dbReference type="PROSITE" id="PS01063">
    <property type="entry name" value="SIGMA70_ECF"/>
    <property type="match status" value="1"/>
</dbReference>
<dbReference type="Pfam" id="PF08281">
    <property type="entry name" value="Sigma70_r4_2"/>
    <property type="match status" value="1"/>
</dbReference>
<name>A0A9X1XPM7_9FLAO</name>
<dbReference type="InterPro" id="IPR039425">
    <property type="entry name" value="RNA_pol_sigma-70-like"/>
</dbReference>
<sequence>MIFEEIYNTYWQKIFRLCMGYVNDNDIAQDLAQETFIIVWQQLPKFRNESNIGTWIFRIASNNCLRQIEKEKRIIKTELPINLKEENQESIEPKIQILYKFISELPETERIIISLELEEIKQAEIANIVGLSEANVRVKIHRIKEKLMQKFKENGQQ</sequence>
<comment type="similarity">
    <text evidence="1 6">Belongs to the sigma-70 factor family. ECF subfamily.</text>
</comment>
<dbReference type="PANTHER" id="PTHR43133">
    <property type="entry name" value="RNA POLYMERASE ECF-TYPE SIGMA FACTO"/>
    <property type="match status" value="1"/>
</dbReference>
<evidence type="ECO:0000259" key="8">
    <source>
        <dbReference type="Pfam" id="PF08281"/>
    </source>
</evidence>
<organism evidence="9 10">
    <name type="scientific">Flavobacterium pygoscelis</name>
    <dbReference type="NCBI Taxonomy" id="2893176"/>
    <lineage>
        <taxon>Bacteria</taxon>
        <taxon>Pseudomonadati</taxon>
        <taxon>Bacteroidota</taxon>
        <taxon>Flavobacteriia</taxon>
        <taxon>Flavobacteriales</taxon>
        <taxon>Flavobacteriaceae</taxon>
        <taxon>Flavobacterium</taxon>
    </lineage>
</organism>
<dbReference type="InterPro" id="IPR036388">
    <property type="entry name" value="WH-like_DNA-bd_sf"/>
</dbReference>
<dbReference type="InterPro" id="IPR014284">
    <property type="entry name" value="RNA_pol_sigma-70_dom"/>
</dbReference>
<evidence type="ECO:0000259" key="7">
    <source>
        <dbReference type="Pfam" id="PF04542"/>
    </source>
</evidence>
<feature type="domain" description="RNA polymerase sigma factor 70 region 4 type 2" evidence="8">
    <location>
        <begin position="96"/>
        <end position="147"/>
    </location>
</feature>
<dbReference type="SUPFAM" id="SSF88659">
    <property type="entry name" value="Sigma3 and sigma4 domains of RNA polymerase sigma factors"/>
    <property type="match status" value="1"/>
</dbReference>
<dbReference type="Pfam" id="PF04542">
    <property type="entry name" value="Sigma70_r2"/>
    <property type="match status" value="1"/>
</dbReference>
<dbReference type="Gene3D" id="1.10.1740.10">
    <property type="match status" value="1"/>
</dbReference>
<dbReference type="NCBIfam" id="TIGR02937">
    <property type="entry name" value="sigma70-ECF"/>
    <property type="match status" value="1"/>
</dbReference>
<dbReference type="Proteomes" id="UP001139260">
    <property type="component" value="Unassembled WGS sequence"/>
</dbReference>
<comment type="caution">
    <text evidence="9">The sequence shown here is derived from an EMBL/GenBank/DDBJ whole genome shotgun (WGS) entry which is preliminary data.</text>
</comment>
<keyword evidence="2 6" id="KW-0805">Transcription regulation</keyword>
<dbReference type="GO" id="GO:0016987">
    <property type="term" value="F:sigma factor activity"/>
    <property type="evidence" value="ECO:0007669"/>
    <property type="project" value="UniProtKB-KW"/>
</dbReference>
<dbReference type="EMBL" id="JALNUB010000002">
    <property type="protein sequence ID" value="MCK8141032.1"/>
    <property type="molecule type" value="Genomic_DNA"/>
</dbReference>
<evidence type="ECO:0000313" key="9">
    <source>
        <dbReference type="EMBL" id="MCK8141032.1"/>
    </source>
</evidence>